<name>A0A5C4VIY0_9ACTN</name>
<dbReference type="EMBL" id="VDLX02000021">
    <property type="protein sequence ID" value="KAB8189234.1"/>
    <property type="molecule type" value="Genomic_DNA"/>
</dbReference>
<reference evidence="1 2" key="1">
    <citation type="submission" date="2019-10" db="EMBL/GenBank/DDBJ databases">
        <title>Nonomuraea sp. nov., isolated from Phyllanthus amarus.</title>
        <authorList>
            <person name="Klykleung N."/>
            <person name="Tanasupawat S."/>
        </authorList>
    </citation>
    <scope>NUCLEOTIDE SEQUENCE [LARGE SCALE GENOMIC DNA]</scope>
    <source>
        <strain evidence="1 2">PA1-10</strain>
    </source>
</reference>
<protein>
    <submittedName>
        <fullName evidence="1">Uncharacterized protein</fullName>
    </submittedName>
</protein>
<proteinExistence type="predicted"/>
<evidence type="ECO:0000313" key="2">
    <source>
        <dbReference type="Proteomes" id="UP000312512"/>
    </source>
</evidence>
<dbReference type="RefSeq" id="WP_139635832.1">
    <property type="nucleotide sequence ID" value="NZ_VDLX02000021.1"/>
</dbReference>
<keyword evidence="2" id="KW-1185">Reference proteome</keyword>
<gene>
    <name evidence="1" type="ORF">FH608_041140</name>
</gene>
<comment type="caution">
    <text evidence="1">The sequence shown here is derived from an EMBL/GenBank/DDBJ whole genome shotgun (WGS) entry which is preliminary data.</text>
</comment>
<evidence type="ECO:0000313" key="1">
    <source>
        <dbReference type="EMBL" id="KAB8189234.1"/>
    </source>
</evidence>
<accession>A0A5C4VIY0</accession>
<dbReference type="Proteomes" id="UP000312512">
    <property type="component" value="Unassembled WGS sequence"/>
</dbReference>
<dbReference type="OrthoDB" id="4526727at2"/>
<dbReference type="AlphaFoldDB" id="A0A5C4VIY0"/>
<organism evidence="1 2">
    <name type="scientific">Nonomuraea phyllanthi</name>
    <dbReference type="NCBI Taxonomy" id="2219224"/>
    <lineage>
        <taxon>Bacteria</taxon>
        <taxon>Bacillati</taxon>
        <taxon>Actinomycetota</taxon>
        <taxon>Actinomycetes</taxon>
        <taxon>Streptosporangiales</taxon>
        <taxon>Streptosporangiaceae</taxon>
        <taxon>Nonomuraea</taxon>
    </lineage>
</organism>
<sequence>MFRPDTAPPPRSGRVVFVDWHGVLSRDPFWASIRDEPRHPLHSQLMDPDQVIASMFDQAQARDPAHTRP</sequence>